<feature type="region of interest" description="Disordered" evidence="9">
    <location>
        <begin position="590"/>
        <end position="609"/>
    </location>
</feature>
<keyword evidence="5 8" id="KW-0863">Zinc-finger</keyword>
<dbReference type="PANTHER" id="PTHR15710">
    <property type="entry name" value="E3 UBIQUITIN-PROTEIN LIGASE PRAJA"/>
    <property type="match status" value="1"/>
</dbReference>
<dbReference type="FunFam" id="3.30.40.10:FF:000022">
    <property type="entry name" value="E3 ubiquitin-protein ligase RING1-like"/>
    <property type="match status" value="1"/>
</dbReference>
<feature type="region of interest" description="Disordered" evidence="9">
    <location>
        <begin position="131"/>
        <end position="213"/>
    </location>
</feature>
<dbReference type="GO" id="GO:0008270">
    <property type="term" value="F:zinc ion binding"/>
    <property type="evidence" value="ECO:0007669"/>
    <property type="project" value="UniProtKB-KW"/>
</dbReference>
<evidence type="ECO:0000259" key="11">
    <source>
        <dbReference type="PROSITE" id="PS50089"/>
    </source>
</evidence>
<evidence type="ECO:0000256" key="2">
    <source>
        <dbReference type="ARBA" id="ARBA00012483"/>
    </source>
</evidence>
<name>A0A8T2UE24_CERRI</name>
<feature type="compositionally biased region" description="Basic and acidic residues" evidence="9">
    <location>
        <begin position="131"/>
        <end position="151"/>
    </location>
</feature>
<keyword evidence="7" id="KW-0862">Zinc</keyword>
<feature type="compositionally biased region" description="Polar residues" evidence="9">
    <location>
        <begin position="204"/>
        <end position="213"/>
    </location>
</feature>
<comment type="caution">
    <text evidence="12">The sequence shown here is derived from an EMBL/GenBank/DDBJ whole genome shotgun (WGS) entry which is preliminary data.</text>
</comment>
<evidence type="ECO:0000256" key="5">
    <source>
        <dbReference type="ARBA" id="ARBA00022771"/>
    </source>
</evidence>
<dbReference type="OrthoDB" id="8062037at2759"/>
<feature type="compositionally biased region" description="Basic and acidic residues" evidence="9">
    <location>
        <begin position="187"/>
        <end position="196"/>
    </location>
</feature>
<evidence type="ECO:0000256" key="8">
    <source>
        <dbReference type="PROSITE-ProRule" id="PRU00175"/>
    </source>
</evidence>
<accession>A0A8T2UE24</accession>
<keyword evidence="6" id="KW-0833">Ubl conjugation pathway</keyword>
<reference evidence="12" key="1">
    <citation type="submission" date="2021-08" db="EMBL/GenBank/DDBJ databases">
        <title>WGS assembly of Ceratopteris richardii.</title>
        <authorList>
            <person name="Marchant D.B."/>
            <person name="Chen G."/>
            <person name="Jenkins J."/>
            <person name="Shu S."/>
            <person name="Leebens-Mack J."/>
            <person name="Grimwood J."/>
            <person name="Schmutz J."/>
            <person name="Soltis P."/>
            <person name="Soltis D."/>
            <person name="Chen Z.-H."/>
        </authorList>
    </citation>
    <scope>NUCLEOTIDE SEQUENCE</scope>
    <source>
        <strain evidence="12">Whitten #5841</strain>
        <tissue evidence="12">Leaf</tissue>
    </source>
</reference>
<dbReference type="GO" id="GO:0005737">
    <property type="term" value="C:cytoplasm"/>
    <property type="evidence" value="ECO:0007669"/>
    <property type="project" value="TreeGrafter"/>
</dbReference>
<sequence>MDEVHRVRRSYWCHQCDQETSVLGDAELMCSNCRGGFVESVNSLRHLAQFRRRWQRARALQQMMPPALDEAESGRVSTWAGSQVPRNEAELRSFAADEELTLPALSEEVMNLMRLMDLHLESLQSGASRVHNDALSAEREARRTSDIHRDDSDTEIYGDACEVSDPATASRDLVLSDAYDDPVGGVDRSRVTDERLPGSVSAHDGTNNSGISSTELSLRAGLRSEHTGAAVSGEQHADITLGVSMGDTVDEDEEESGRSISAFNGGFSTIEHASGDWLSIEGSDADDWDGLDDYVAHVDESMHSGQQGLEEGLMHMEDYDLITQRRWWSRHRYGSRGNIYAPADPDNLDHETYVGNPGDYVDAHGFEDLLQQFFDSDSTSRGAPPAAKSVVKNLPTVFVKQQDHDDGFALCAVCKDVIAVSELAKQLPCLHLFHTECILPWLDIRNSCPVCRHELLTDDPEYEEYKKVESMLLIRAQESGRISDSTTFLEDAVGEASLTEDYQGEGLAETGNANIFPGTTDTVDRLPDALKGELGNEGEVAGETSRVHNGGGRYMWIRTSLQNMMSSPLFTVVGVVVVSCIGNLVMGSSSNRGTVNSQRSRSREVTQSRTWATLFG</sequence>
<dbReference type="EMBL" id="CM035411">
    <property type="protein sequence ID" value="KAH7434511.1"/>
    <property type="molecule type" value="Genomic_DNA"/>
</dbReference>
<comment type="catalytic activity">
    <reaction evidence="1">
        <text>S-ubiquitinyl-[E2 ubiquitin-conjugating enzyme]-L-cysteine + [acceptor protein]-L-lysine = [E2 ubiquitin-conjugating enzyme]-L-cysteine + N(6)-ubiquitinyl-[acceptor protein]-L-lysine.</text>
        <dbReference type="EC" id="2.3.2.27"/>
    </reaction>
</comment>
<keyword evidence="10" id="KW-0472">Membrane</keyword>
<evidence type="ECO:0000256" key="10">
    <source>
        <dbReference type="SAM" id="Phobius"/>
    </source>
</evidence>
<keyword evidence="4" id="KW-0479">Metal-binding</keyword>
<dbReference type="PROSITE" id="PS50089">
    <property type="entry name" value="ZF_RING_2"/>
    <property type="match status" value="1"/>
</dbReference>
<dbReference type="PANTHER" id="PTHR15710:SF217">
    <property type="entry name" value="E3 UBIQUITIN-PROTEIN LIGASE RDUF2"/>
    <property type="match status" value="1"/>
</dbReference>
<dbReference type="InterPro" id="IPR039525">
    <property type="entry name" value="RNF126-like_zinc-ribbon"/>
</dbReference>
<evidence type="ECO:0000256" key="4">
    <source>
        <dbReference type="ARBA" id="ARBA00022723"/>
    </source>
</evidence>
<dbReference type="Gene3D" id="3.30.40.10">
    <property type="entry name" value="Zinc/RING finger domain, C3HC4 (zinc finger)"/>
    <property type="match status" value="1"/>
</dbReference>
<evidence type="ECO:0000256" key="7">
    <source>
        <dbReference type="ARBA" id="ARBA00022833"/>
    </source>
</evidence>
<evidence type="ECO:0000313" key="12">
    <source>
        <dbReference type="EMBL" id="KAH7434511.1"/>
    </source>
</evidence>
<feature type="domain" description="RING-type" evidence="11">
    <location>
        <begin position="411"/>
        <end position="452"/>
    </location>
</feature>
<gene>
    <name evidence="12" type="ORF">KP509_06G020900</name>
</gene>
<dbReference type="Pfam" id="PF14369">
    <property type="entry name" value="Zn_ribbon_19"/>
    <property type="match status" value="1"/>
</dbReference>
<evidence type="ECO:0000313" key="13">
    <source>
        <dbReference type="Proteomes" id="UP000825935"/>
    </source>
</evidence>
<proteinExistence type="predicted"/>
<organism evidence="12 13">
    <name type="scientific">Ceratopteris richardii</name>
    <name type="common">Triangle waterfern</name>
    <dbReference type="NCBI Taxonomy" id="49495"/>
    <lineage>
        <taxon>Eukaryota</taxon>
        <taxon>Viridiplantae</taxon>
        <taxon>Streptophyta</taxon>
        <taxon>Embryophyta</taxon>
        <taxon>Tracheophyta</taxon>
        <taxon>Polypodiopsida</taxon>
        <taxon>Polypodiidae</taxon>
        <taxon>Polypodiales</taxon>
        <taxon>Pteridineae</taxon>
        <taxon>Pteridaceae</taxon>
        <taxon>Parkerioideae</taxon>
        <taxon>Ceratopteris</taxon>
    </lineage>
</organism>
<evidence type="ECO:0000256" key="9">
    <source>
        <dbReference type="SAM" id="MobiDB-lite"/>
    </source>
</evidence>
<dbReference type="SMART" id="SM00184">
    <property type="entry name" value="RING"/>
    <property type="match status" value="1"/>
</dbReference>
<keyword evidence="10" id="KW-1133">Transmembrane helix</keyword>
<feature type="compositionally biased region" description="Polar residues" evidence="9">
    <location>
        <begin position="590"/>
        <end position="600"/>
    </location>
</feature>
<keyword evidence="3" id="KW-0808">Transferase</keyword>
<feature type="transmembrane region" description="Helical" evidence="10">
    <location>
        <begin position="568"/>
        <end position="586"/>
    </location>
</feature>
<protein>
    <recommendedName>
        <fullName evidence="2">RING-type E3 ubiquitin transferase</fullName>
        <ecNumber evidence="2">2.3.2.27</ecNumber>
    </recommendedName>
</protein>
<dbReference type="Pfam" id="PF13639">
    <property type="entry name" value="zf-RING_2"/>
    <property type="match status" value="1"/>
</dbReference>
<evidence type="ECO:0000256" key="3">
    <source>
        <dbReference type="ARBA" id="ARBA00022679"/>
    </source>
</evidence>
<dbReference type="AlphaFoldDB" id="A0A8T2UE24"/>
<keyword evidence="10" id="KW-0812">Transmembrane</keyword>
<evidence type="ECO:0000256" key="6">
    <source>
        <dbReference type="ARBA" id="ARBA00022786"/>
    </source>
</evidence>
<dbReference type="Proteomes" id="UP000825935">
    <property type="component" value="Chromosome 6"/>
</dbReference>
<dbReference type="GO" id="GO:0061630">
    <property type="term" value="F:ubiquitin protein ligase activity"/>
    <property type="evidence" value="ECO:0007669"/>
    <property type="project" value="UniProtKB-EC"/>
</dbReference>
<keyword evidence="13" id="KW-1185">Reference proteome</keyword>
<evidence type="ECO:0000256" key="1">
    <source>
        <dbReference type="ARBA" id="ARBA00000900"/>
    </source>
</evidence>
<dbReference type="InterPro" id="IPR013083">
    <property type="entry name" value="Znf_RING/FYVE/PHD"/>
</dbReference>
<dbReference type="InterPro" id="IPR001841">
    <property type="entry name" value="Znf_RING"/>
</dbReference>
<dbReference type="EC" id="2.3.2.27" evidence="2"/>
<dbReference type="SUPFAM" id="SSF57850">
    <property type="entry name" value="RING/U-box"/>
    <property type="match status" value="1"/>
</dbReference>
<dbReference type="GO" id="GO:0016567">
    <property type="term" value="P:protein ubiquitination"/>
    <property type="evidence" value="ECO:0007669"/>
    <property type="project" value="TreeGrafter"/>
</dbReference>